<evidence type="ECO:0000256" key="7">
    <source>
        <dbReference type="ARBA" id="ARBA00023054"/>
    </source>
</evidence>
<dbReference type="GO" id="GO:0006952">
    <property type="term" value="P:defense response"/>
    <property type="evidence" value="ECO:0007669"/>
    <property type="project" value="UniProtKB-KW"/>
</dbReference>
<feature type="compositionally biased region" description="Basic and acidic residues" evidence="8">
    <location>
        <begin position="866"/>
        <end position="875"/>
    </location>
</feature>
<feature type="domain" description="Disease resistance N-terminal" evidence="10">
    <location>
        <begin position="46"/>
        <end position="116"/>
    </location>
</feature>
<dbReference type="GO" id="GO:0043531">
    <property type="term" value="F:ADP binding"/>
    <property type="evidence" value="ECO:0007669"/>
    <property type="project" value="InterPro"/>
</dbReference>
<dbReference type="InterPro" id="IPR002182">
    <property type="entry name" value="NB-ARC"/>
</dbReference>
<dbReference type="Pfam" id="PF23598">
    <property type="entry name" value="LRR_14"/>
    <property type="match status" value="1"/>
</dbReference>
<evidence type="ECO:0000256" key="4">
    <source>
        <dbReference type="ARBA" id="ARBA00022741"/>
    </source>
</evidence>
<dbReference type="STRING" id="77586.A0A0D9W3R0"/>
<dbReference type="InterPro" id="IPR055414">
    <property type="entry name" value="LRR_R13L4/SHOC2-like"/>
</dbReference>
<keyword evidence="14" id="KW-1185">Reference proteome</keyword>
<dbReference type="SUPFAM" id="SSF52540">
    <property type="entry name" value="P-loop containing nucleoside triphosphate hydrolases"/>
    <property type="match status" value="1"/>
</dbReference>
<keyword evidence="6" id="KW-0067">ATP-binding</keyword>
<keyword evidence="2" id="KW-0433">Leucine-rich repeat</keyword>
<evidence type="ECO:0000256" key="8">
    <source>
        <dbReference type="SAM" id="MobiDB-lite"/>
    </source>
</evidence>
<dbReference type="InterPro" id="IPR027417">
    <property type="entry name" value="P-loop_NTPase"/>
</dbReference>
<accession>A0A0D9W3R0</accession>
<name>A0A0D9W3R0_9ORYZ</name>
<feature type="domain" description="R13L1/DRL21-like LRR repeat region" evidence="12">
    <location>
        <begin position="645"/>
        <end position="793"/>
    </location>
</feature>
<protein>
    <recommendedName>
        <fullName evidence="15">AAA+ ATPase domain-containing protein</fullName>
    </recommendedName>
</protein>
<dbReference type="SUPFAM" id="SSF52058">
    <property type="entry name" value="L domain-like"/>
    <property type="match status" value="1"/>
</dbReference>
<evidence type="ECO:0000259" key="9">
    <source>
        <dbReference type="Pfam" id="PF00931"/>
    </source>
</evidence>
<dbReference type="GO" id="GO:0051707">
    <property type="term" value="P:response to other organism"/>
    <property type="evidence" value="ECO:0007669"/>
    <property type="project" value="UniProtKB-ARBA"/>
</dbReference>
<evidence type="ECO:0000256" key="6">
    <source>
        <dbReference type="ARBA" id="ARBA00022840"/>
    </source>
</evidence>
<dbReference type="InterPro" id="IPR041118">
    <property type="entry name" value="Rx_N"/>
</dbReference>
<feature type="compositionally biased region" description="Low complexity" evidence="8">
    <location>
        <begin position="27"/>
        <end position="40"/>
    </location>
</feature>
<evidence type="ECO:0000313" key="13">
    <source>
        <dbReference type="EnsemblPlants" id="LPERR04G05800.1"/>
    </source>
</evidence>
<feature type="region of interest" description="Disordered" evidence="8">
    <location>
        <begin position="854"/>
        <end position="875"/>
    </location>
</feature>
<dbReference type="Gene3D" id="3.40.50.300">
    <property type="entry name" value="P-loop containing nucleotide triphosphate hydrolases"/>
    <property type="match status" value="1"/>
</dbReference>
<evidence type="ECO:0000313" key="14">
    <source>
        <dbReference type="Proteomes" id="UP000032180"/>
    </source>
</evidence>
<proteinExistence type="inferred from homology"/>
<evidence type="ECO:0008006" key="15">
    <source>
        <dbReference type="Google" id="ProtNLM"/>
    </source>
</evidence>
<dbReference type="PANTHER" id="PTHR36766">
    <property type="entry name" value="PLANT BROAD-SPECTRUM MILDEW RESISTANCE PROTEIN RPW8"/>
    <property type="match status" value="1"/>
</dbReference>
<dbReference type="Gene3D" id="3.80.10.10">
    <property type="entry name" value="Ribonuclease Inhibitor"/>
    <property type="match status" value="2"/>
</dbReference>
<organism evidence="13 14">
    <name type="scientific">Leersia perrieri</name>
    <dbReference type="NCBI Taxonomy" id="77586"/>
    <lineage>
        <taxon>Eukaryota</taxon>
        <taxon>Viridiplantae</taxon>
        <taxon>Streptophyta</taxon>
        <taxon>Embryophyta</taxon>
        <taxon>Tracheophyta</taxon>
        <taxon>Spermatophyta</taxon>
        <taxon>Magnoliopsida</taxon>
        <taxon>Liliopsida</taxon>
        <taxon>Poales</taxon>
        <taxon>Poaceae</taxon>
        <taxon>BOP clade</taxon>
        <taxon>Oryzoideae</taxon>
        <taxon>Oryzeae</taxon>
        <taxon>Oryzinae</taxon>
        <taxon>Leersia</taxon>
    </lineage>
</organism>
<dbReference type="EnsemblPlants" id="LPERR04G05800.1">
    <property type="protein sequence ID" value="LPERR04G05800.1"/>
    <property type="gene ID" value="LPERR04G05800"/>
</dbReference>
<dbReference type="Proteomes" id="UP000032180">
    <property type="component" value="Chromosome 4"/>
</dbReference>
<evidence type="ECO:0000259" key="10">
    <source>
        <dbReference type="Pfam" id="PF18052"/>
    </source>
</evidence>
<dbReference type="Pfam" id="PF25019">
    <property type="entry name" value="LRR_R13L1-DRL21"/>
    <property type="match status" value="1"/>
</dbReference>
<feature type="region of interest" description="Disordered" evidence="8">
    <location>
        <begin position="27"/>
        <end position="48"/>
    </location>
</feature>
<reference evidence="13 14" key="1">
    <citation type="submission" date="2012-08" db="EMBL/GenBank/DDBJ databases">
        <title>Oryza genome evolution.</title>
        <authorList>
            <person name="Wing R.A."/>
        </authorList>
    </citation>
    <scope>NUCLEOTIDE SEQUENCE</scope>
</reference>
<dbReference type="InterPro" id="IPR032675">
    <property type="entry name" value="LRR_dom_sf"/>
</dbReference>
<evidence type="ECO:0000259" key="12">
    <source>
        <dbReference type="Pfam" id="PF25019"/>
    </source>
</evidence>
<evidence type="ECO:0000256" key="5">
    <source>
        <dbReference type="ARBA" id="ARBA00022821"/>
    </source>
</evidence>
<dbReference type="Pfam" id="PF18052">
    <property type="entry name" value="Rx_N"/>
    <property type="match status" value="1"/>
</dbReference>
<dbReference type="AlphaFoldDB" id="A0A0D9W3R0"/>
<dbReference type="InterPro" id="IPR056789">
    <property type="entry name" value="LRR_R13L1-DRL21"/>
</dbReference>
<dbReference type="PANTHER" id="PTHR36766:SF30">
    <property type="entry name" value="TIR-NBS TYPE DISEASE RESISTANCE PROTEIN-RELATED"/>
    <property type="match status" value="1"/>
</dbReference>
<evidence type="ECO:0000259" key="11">
    <source>
        <dbReference type="Pfam" id="PF23598"/>
    </source>
</evidence>
<evidence type="ECO:0000256" key="1">
    <source>
        <dbReference type="ARBA" id="ARBA00008894"/>
    </source>
</evidence>
<dbReference type="GO" id="GO:0005524">
    <property type="term" value="F:ATP binding"/>
    <property type="evidence" value="ECO:0007669"/>
    <property type="project" value="UniProtKB-KW"/>
</dbReference>
<comment type="similarity">
    <text evidence="1">Belongs to the disease resistance NB-LRR family.</text>
</comment>
<keyword evidence="3" id="KW-0677">Repeat</keyword>
<dbReference type="Pfam" id="PF00931">
    <property type="entry name" value="NB-ARC"/>
    <property type="match status" value="1"/>
</dbReference>
<keyword evidence="5" id="KW-0611">Plant defense</keyword>
<dbReference type="Gene3D" id="1.20.5.4130">
    <property type="match status" value="1"/>
</dbReference>
<dbReference type="PRINTS" id="PR00364">
    <property type="entry name" value="DISEASERSIST"/>
</dbReference>
<dbReference type="eggNOG" id="KOG0619">
    <property type="taxonomic scope" value="Eukaryota"/>
</dbReference>
<sequence length="929" mass="105774">MAANLITSLLSQGNTVLSSIRASLLDLPSSPSSSSSSSTSHDNSKKERQAVVKNLERLMQTMQPIKAALYDAEEKEIRERSVKLWLKEIKRAAYDADDVLSEYRYEATRVQVEARKASEASGTYKRKHMEASDFFIMHNRIKTTYCAGICDLYVDIVPIPDGMVDRLNKTSCRFDEIENDRVTLQLIKTDGTTQANNATERHKTSHMLGRESIIFGREADVTEIINHVLSENHLPFSVISIIGKGGLGKTTIAQLIYKDTRARQYFDLFGWVCVSENFEVERMFKATWESFTRGKFGRSELRSLQEELLQIVKDKKVLLVLDDVWNEDPDLWESFIVPLKQAKWVCILVTTRNEKVAKAMLKTTIFKPDHLPEDVSWQLFQYYAFGNRNYSTPTQLVEMGREITRKCAGIPLAVKSIASLLSACILNLTKFEALRVMEVKFDHLREVPSSIVQLKHLNHLRIESEWLETLPESIGLLYNLQVFILDCFTSPLDYLPESIGCLANLQYLHIECAEFKEFPKSLCLLSNLRRLVIRNDDHLEEPSDIGKLCNLRELIIDCKELIKAIPDTTIGCLSSLEELEFPGCLSSLENSVDAFPELPGALGNCHKLQTIKAYACLLDYKPLAHSLDNFHAMKRMAACLRVETIGWLKDMKNLEGELIIEGLENISNLKDAQRANLKSKYKIETLDLCWHSLREHDHDDGWEELTIRVFKECDEDTLITEDMNFRLLECLQPHRHLKKLVLEGYPSSVEQCWIGDPLSFQAIQEIRLISCAGIKSLPFSNFLTLKHFKIQSCSGFQDVHLDQLPFQLENLDISWCDELETITGLQCLGMLASLEIKCCKALKLIMMDKPQLVERPTEPEPGSSSSHDKKLPDGRKNSLSLTKLVVLCCPRLPALPYQLQQSRPSVLIFMLGTCLPVNELIIRTLDVCD</sequence>
<reference evidence="14" key="2">
    <citation type="submission" date="2013-12" db="EMBL/GenBank/DDBJ databases">
        <authorList>
            <person name="Yu Y."/>
            <person name="Lee S."/>
            <person name="de Baynast K."/>
            <person name="Wissotski M."/>
            <person name="Liu L."/>
            <person name="Talag J."/>
            <person name="Goicoechea J."/>
            <person name="Angelova A."/>
            <person name="Jetty R."/>
            <person name="Kudrna D."/>
            <person name="Golser W."/>
            <person name="Rivera L."/>
            <person name="Zhang J."/>
            <person name="Wing R."/>
        </authorList>
    </citation>
    <scope>NUCLEOTIDE SEQUENCE</scope>
</reference>
<keyword evidence="7" id="KW-0175">Coiled coil</keyword>
<reference evidence="13" key="3">
    <citation type="submission" date="2015-04" db="UniProtKB">
        <authorList>
            <consortium name="EnsemblPlants"/>
        </authorList>
    </citation>
    <scope>IDENTIFICATION</scope>
</reference>
<feature type="domain" description="Disease resistance R13L4/SHOC-2-like LRR" evidence="11">
    <location>
        <begin position="491"/>
        <end position="615"/>
    </location>
</feature>
<keyword evidence="4" id="KW-0547">Nucleotide-binding</keyword>
<feature type="domain" description="NB-ARC" evidence="9">
    <location>
        <begin position="218"/>
        <end position="387"/>
    </location>
</feature>
<evidence type="ECO:0000256" key="3">
    <source>
        <dbReference type="ARBA" id="ARBA00022737"/>
    </source>
</evidence>
<dbReference type="HOGENOM" id="CLU_000837_8_1_1"/>
<dbReference type="Gramene" id="LPERR04G05800.1">
    <property type="protein sequence ID" value="LPERR04G05800.1"/>
    <property type="gene ID" value="LPERR04G05800"/>
</dbReference>
<evidence type="ECO:0000256" key="2">
    <source>
        <dbReference type="ARBA" id="ARBA00022614"/>
    </source>
</evidence>
<dbReference type="eggNOG" id="KOG4658">
    <property type="taxonomic scope" value="Eukaryota"/>
</dbReference>